<dbReference type="InterPro" id="IPR016024">
    <property type="entry name" value="ARM-type_fold"/>
</dbReference>
<evidence type="ECO:0000256" key="1">
    <source>
        <dbReference type="ARBA" id="ARBA00011012"/>
    </source>
</evidence>
<dbReference type="GO" id="GO:0043539">
    <property type="term" value="F:protein serine/threonine kinase activator activity"/>
    <property type="evidence" value="ECO:0007669"/>
    <property type="project" value="TreeGrafter"/>
</dbReference>
<dbReference type="Pfam" id="PF08569">
    <property type="entry name" value="Mo25"/>
    <property type="match status" value="1"/>
</dbReference>
<evidence type="ECO:0000313" key="3">
    <source>
        <dbReference type="Proteomes" id="UP000053237"/>
    </source>
</evidence>
<dbReference type="InterPro" id="IPR013878">
    <property type="entry name" value="Mo25"/>
</dbReference>
<dbReference type="Gene3D" id="1.25.10.10">
    <property type="entry name" value="Leucine-rich Repeat Variant"/>
    <property type="match status" value="1"/>
</dbReference>
<dbReference type="EMBL" id="CAIX01000011">
    <property type="protein sequence ID" value="CCI40726.1"/>
    <property type="molecule type" value="Genomic_DNA"/>
</dbReference>
<dbReference type="PANTHER" id="PTHR10182">
    <property type="entry name" value="CALCIUM-BINDING PROTEIN 39-RELATED"/>
    <property type="match status" value="1"/>
</dbReference>
<dbReference type="InParanoid" id="A0A024G227"/>
<comment type="similarity">
    <text evidence="1">Belongs to the Mo25 family.</text>
</comment>
<dbReference type="GO" id="GO:0035556">
    <property type="term" value="P:intracellular signal transduction"/>
    <property type="evidence" value="ECO:0007669"/>
    <property type="project" value="TreeGrafter"/>
</dbReference>
<dbReference type="OrthoDB" id="609103at2759"/>
<gene>
    <name evidence="2" type="ORF">BN9_015100</name>
</gene>
<sequence>MDRRKTFFSQLNTQTNKKAHAVRNTRKPKKETLESKAAALKIKLERVNEKELEARLHDLLLNKQWEQTVVLLLASSILYQKYKISDVIRHVIEQKNFLDSMKLIHDLKAISHPVDQLCVSLLIKKLVEEEDFVTAVEFAQEMIPNFGAKSVDGKISHEKNGVISWTPKTLIQAMIRVKQYRKAARFSKQLGMDQVFPCSQLIISMMEAQQWENAVTTIFENRTVAESGVTEALIRKLIEYHQWNLALKCICKVRVKTLADELTALLVCGACTQGDFVFVMSYIRDNKLSPIKKQDATLLECFMESLLKHQEFYKAIKYAIKLDLIDSGHISEDKGKMNGKKYSMDRLLRATMDCGQYHVAKRYIKKLGLVDSYRTELDEMEHLKKEALLEFRKLMSMRVEVVMSEPMRSKWEDLVGEKEFNDTESKIVDIVIMQENETFCDDGKMKGDRSCFLKNSVISNTDPNKISMTIGDDYEKDDFKCLENNIDSMVLSLQSQQTLEKAGPTNINNENNGSLQALSAKSMAVEPPNSLWRPPLPSDHEQEEAITKRLSQIKMLLYGDENSDAKPEKCASLSVLLINQNLIPQIITKLHTIPFEARKHFAQIYNNLIRRDLAGFVMYVERDPFIMHALVMGYENPDIALNCGSMMRESVRHETLARNILYSEDLWKFFDYYVHYPNFEVASDAFATLKDLFTRHKELASQFFTAHYDQVFGKYDRLLISENYVTRRQSLKLLGEILLDRSNFDVMMKYIGEKEHLKLMMNLLRDTSANIQFEAFHVFKVFVANPKKPDTIAQILSNNRDKLIAYLRNFQNAKEDPQFVEEKALLIRTLEALDKVTQPLAASDE</sequence>
<keyword evidence="3" id="KW-1185">Reference proteome</keyword>
<dbReference type="STRING" id="65357.A0A024G227"/>
<proteinExistence type="inferred from homology"/>
<dbReference type="SUPFAM" id="SSF48371">
    <property type="entry name" value="ARM repeat"/>
    <property type="match status" value="1"/>
</dbReference>
<name>A0A024G227_9STRA</name>
<dbReference type="AlphaFoldDB" id="A0A024G227"/>
<protein>
    <submittedName>
        <fullName evidence="2">Uncharacterized protein</fullName>
    </submittedName>
</protein>
<dbReference type="PANTHER" id="PTHR10182:SF3">
    <property type="entry name" value="PROTEIN MO25"/>
    <property type="match status" value="1"/>
</dbReference>
<comment type="caution">
    <text evidence="2">The sequence shown here is derived from an EMBL/GenBank/DDBJ whole genome shotgun (WGS) entry which is preliminary data.</text>
</comment>
<dbReference type="Proteomes" id="UP000053237">
    <property type="component" value="Unassembled WGS sequence"/>
</dbReference>
<dbReference type="InterPro" id="IPR011989">
    <property type="entry name" value="ARM-like"/>
</dbReference>
<organism evidence="2 3">
    <name type="scientific">Albugo candida</name>
    <dbReference type="NCBI Taxonomy" id="65357"/>
    <lineage>
        <taxon>Eukaryota</taxon>
        <taxon>Sar</taxon>
        <taxon>Stramenopiles</taxon>
        <taxon>Oomycota</taxon>
        <taxon>Peronosporomycetes</taxon>
        <taxon>Albuginales</taxon>
        <taxon>Albuginaceae</taxon>
        <taxon>Albugo</taxon>
    </lineage>
</organism>
<reference evidence="2 3" key="1">
    <citation type="submission" date="2012-05" db="EMBL/GenBank/DDBJ databases">
        <title>Recombination and specialization in a pathogen metapopulation.</title>
        <authorList>
            <person name="Gardiner A."/>
            <person name="Kemen E."/>
            <person name="Schultz-Larsen T."/>
            <person name="MacLean D."/>
            <person name="Van Oosterhout C."/>
            <person name="Jones J.D.G."/>
        </authorList>
    </citation>
    <scope>NUCLEOTIDE SEQUENCE [LARGE SCALE GENOMIC DNA]</scope>
    <source>
        <strain evidence="2 3">Ac Nc2</strain>
    </source>
</reference>
<evidence type="ECO:0000313" key="2">
    <source>
        <dbReference type="EMBL" id="CCI40726.1"/>
    </source>
</evidence>
<accession>A0A024G227</accession>